<reference evidence="1" key="1">
    <citation type="submission" date="2021-05" db="EMBL/GenBank/DDBJ databases">
        <authorList>
            <person name="Scholz U."/>
            <person name="Mascher M."/>
            <person name="Fiebig A."/>
        </authorList>
    </citation>
    <scope>NUCLEOTIDE SEQUENCE [LARGE SCALE GENOMIC DNA]</scope>
</reference>
<name>A0ACD5TK77_AVESA</name>
<sequence>MFPSPFRAHWGDRRGRLVRFPWPALAESFSFVVIDTTHPTPVAVFTTDSGLLEPRRRLRSLHGELLVRKDPLSLPPVLCVDVPTNAAVARREMSSLPMLRLPKQGGGATIRPLSSPHADHSPRRTQTTLLATVPVKEEPDAAVPVKEEPDAAVPVEEEPDAAVPVKEELAAVPVEEEPDATPWRSSWRTDCCCAPSSAPQEMSDPGPSSQKPFWEQQEEMESLEAPEFVPRDDEMEEDEDTSSGNEEMGDADGDADGDATTTDGGGEATTDGGSASKKSRKDRTPIVVDLKRSIITSVSPKGAPLEPEEFVGGYSNQLAAILRNTVMINMENLKAEENRGFLIQLFRKLHARYAFPGDEENKYNNDNLKGNPVNKYALGRMTKALSNWKARVKNLIFEEKLSYQELVKKEPLVKEEDYNVFKARCNSALGKARTEKGKNMRSRNIGTHHLGSGGYRAARPKWDKEDADARAKGLTRPFDDIKEEQAKNFVRARFAPPKKGGSDYSSEPAGPFAPRVTDFMQKYDEECRSSSSQGSAPPPVAKWDTTFNRALNRTKSVDPLAAPSAGRVVGFGGISWSEYYGTPERKGKKAESAEVKLLREQVEAFPNIVQDAVNKAVSAAETKFQEQVQSQVQSQVHSQVNEKLNTILPVYMDKYNKWQKGGKRGPPPVPNLNSAQSDNVARPEALVTPPAGPVVVETPLAPELNLPTAAKAPARTTVPSGSHSATCVLKPVGVGASTLAEFDALKGDTPCTLMHWVGGQLMDVAKGTIVQPENRKMHNVTMPPDMMRVKYSMVLPGYEQVEPPSQPQGWDDEDTAAVLNTGFGYLYLWPKSQIRLGTEDQLNITLEAAQPAHDEDFEMGDLDNMAQNPDDDEEIDPNYGD</sequence>
<evidence type="ECO:0000313" key="2">
    <source>
        <dbReference type="Proteomes" id="UP001732700"/>
    </source>
</evidence>
<dbReference type="Proteomes" id="UP001732700">
    <property type="component" value="Chromosome 1A"/>
</dbReference>
<keyword evidence="2" id="KW-1185">Reference proteome</keyword>
<accession>A0ACD5TK77</accession>
<organism evidence="1 2">
    <name type="scientific">Avena sativa</name>
    <name type="common">Oat</name>
    <dbReference type="NCBI Taxonomy" id="4498"/>
    <lineage>
        <taxon>Eukaryota</taxon>
        <taxon>Viridiplantae</taxon>
        <taxon>Streptophyta</taxon>
        <taxon>Embryophyta</taxon>
        <taxon>Tracheophyta</taxon>
        <taxon>Spermatophyta</taxon>
        <taxon>Magnoliopsida</taxon>
        <taxon>Liliopsida</taxon>
        <taxon>Poales</taxon>
        <taxon>Poaceae</taxon>
        <taxon>BOP clade</taxon>
        <taxon>Pooideae</taxon>
        <taxon>Poodae</taxon>
        <taxon>Poeae</taxon>
        <taxon>Poeae Chloroplast Group 1 (Aveneae type)</taxon>
        <taxon>Aveninae</taxon>
        <taxon>Avena</taxon>
    </lineage>
</organism>
<evidence type="ECO:0000313" key="1">
    <source>
        <dbReference type="EnsemblPlants" id="AVESA.00010b.r2.1AG0073490.1.CDS"/>
    </source>
</evidence>
<proteinExistence type="predicted"/>
<reference evidence="1" key="2">
    <citation type="submission" date="2025-09" db="UniProtKB">
        <authorList>
            <consortium name="EnsemblPlants"/>
        </authorList>
    </citation>
    <scope>IDENTIFICATION</scope>
</reference>
<dbReference type="EnsemblPlants" id="AVESA.00010b.r2.1AG0073490.1">
    <property type="protein sequence ID" value="AVESA.00010b.r2.1AG0073490.1.CDS"/>
    <property type="gene ID" value="AVESA.00010b.r2.1AG0073490"/>
</dbReference>
<protein>
    <submittedName>
        <fullName evidence="1">Uncharacterized protein</fullName>
    </submittedName>
</protein>